<dbReference type="AlphaFoldDB" id="A0A0X8XC74"/>
<evidence type="ECO:0000259" key="11">
    <source>
        <dbReference type="PROSITE" id="PS50928"/>
    </source>
</evidence>
<dbReference type="NCBIfam" id="TIGR00974">
    <property type="entry name" value="3a0107s02c"/>
    <property type="match status" value="1"/>
</dbReference>
<feature type="domain" description="ABC transmembrane type-1" evidence="11">
    <location>
        <begin position="310"/>
        <end position="542"/>
    </location>
</feature>
<keyword evidence="4" id="KW-0813">Transport</keyword>
<dbReference type="Proteomes" id="UP000218890">
    <property type="component" value="Chromosome"/>
</dbReference>
<feature type="transmembrane region" description="Helical" evidence="9">
    <location>
        <begin position="309"/>
        <end position="335"/>
    </location>
</feature>
<dbReference type="EMBL" id="AP017372">
    <property type="protein sequence ID" value="BAU57699.1"/>
    <property type="molecule type" value="Genomic_DNA"/>
</dbReference>
<dbReference type="PROSITE" id="PS50928">
    <property type="entry name" value="ABC_TM1"/>
    <property type="match status" value="1"/>
</dbReference>
<evidence type="ECO:0000256" key="6">
    <source>
        <dbReference type="ARBA" id="ARBA00022692"/>
    </source>
</evidence>
<evidence type="ECO:0000256" key="7">
    <source>
        <dbReference type="ARBA" id="ARBA00022989"/>
    </source>
</evidence>
<name>A0A0X8XC74_HALHR</name>
<feature type="coiled-coil region" evidence="10">
    <location>
        <begin position="210"/>
        <end position="251"/>
    </location>
</feature>
<evidence type="ECO:0000256" key="10">
    <source>
        <dbReference type="SAM" id="Coils"/>
    </source>
</evidence>
<organism evidence="12 13">
    <name type="scientific">Halorhodospira halochloris</name>
    <name type="common">Ectothiorhodospira halochloris</name>
    <dbReference type="NCBI Taxonomy" id="1052"/>
    <lineage>
        <taxon>Bacteria</taxon>
        <taxon>Pseudomonadati</taxon>
        <taxon>Pseudomonadota</taxon>
        <taxon>Gammaproteobacteria</taxon>
        <taxon>Chromatiales</taxon>
        <taxon>Ectothiorhodospiraceae</taxon>
        <taxon>Halorhodospira</taxon>
    </lineage>
</organism>
<sequence length="558" mass="62367">MRDWFKRGTPWIWLNAGAVAVSLVMVFGLIGLIAFNGLQHFWPSSVVAFEYQEPGEDVQHVLGEVDAAETLTAAAARERGFEVEDDETLITRYRIKRGNRDVDGRDFVWYAGPNMSEWRYPEDVVVIERRQWGDFIGYLRDVRVDGEVVAEVQDRGDEAWAVFDELYAENRSRLDEIQHIERVEIGAINAQLEEVRLAERRLEADATLSEEQRTEQASALAEERERWEEEYAELEERRDELIDEVARYAIGLETAAGEQVVIAMGDVVKPWRPNAMSTWEKMAFYVGDFWDFVSGYPREANTEGGIMPAIFGTVLMTMVMAVFVTPFGVLAAIYLREYAKQGPITRMIRISVNNLAGVPSIVFGVFGLGFFVYFVGGGVDQMFFSERLPSPTFGKGGILWASLTLALLTLPVVIVSTEEGLSRIPSDVRNGALALGATKAEMLWRVVVPLATPAMITGLILAVARAAGEVAPLMLVGVVKLAPQLPVDGSFPFIHLERSFMHLGFHIFDVGFQSPNVEAGRPLVYATSLILVLVIIVLNLTAISIRNYLREKYRAQSD</sequence>
<feature type="transmembrane region" description="Helical" evidence="9">
    <location>
        <begin position="397"/>
        <end position="421"/>
    </location>
</feature>
<proteinExistence type="inferred from homology"/>
<dbReference type="KEGG" id="hhk:HH1059_10010"/>
<keyword evidence="5 9" id="KW-1003">Cell membrane</keyword>
<dbReference type="PANTHER" id="PTHR43470">
    <property type="entry name" value="PHOSPHATE TRANSPORT SYSTEM PERMEASE PROTEIN PSTA-RELATED"/>
    <property type="match status" value="1"/>
</dbReference>
<evidence type="ECO:0000313" key="12">
    <source>
        <dbReference type="EMBL" id="BAU57699.1"/>
    </source>
</evidence>
<evidence type="ECO:0000256" key="4">
    <source>
        <dbReference type="ARBA" id="ARBA00022448"/>
    </source>
</evidence>
<evidence type="ECO:0000256" key="2">
    <source>
        <dbReference type="ARBA" id="ARBA00007069"/>
    </source>
</evidence>
<keyword evidence="10" id="KW-0175">Coiled coil</keyword>
<evidence type="ECO:0000313" key="13">
    <source>
        <dbReference type="Proteomes" id="UP000218890"/>
    </source>
</evidence>
<keyword evidence="13" id="KW-1185">Reference proteome</keyword>
<dbReference type="Pfam" id="PF00528">
    <property type="entry name" value="BPD_transp_1"/>
    <property type="match status" value="1"/>
</dbReference>
<keyword evidence="7 9" id="KW-1133">Transmembrane helix</keyword>
<dbReference type="InterPro" id="IPR005672">
    <property type="entry name" value="Phosphate_PstA"/>
</dbReference>
<gene>
    <name evidence="12" type="ORF">HH1059_10010</name>
</gene>
<dbReference type="InterPro" id="IPR000515">
    <property type="entry name" value="MetI-like"/>
</dbReference>
<dbReference type="OrthoDB" id="9807065at2"/>
<dbReference type="CDD" id="cd06261">
    <property type="entry name" value="TM_PBP2"/>
    <property type="match status" value="1"/>
</dbReference>
<protein>
    <recommendedName>
        <fullName evidence="3 9">Phosphate transport system permease protein PstA</fullName>
    </recommendedName>
</protein>
<reference evidence="12" key="1">
    <citation type="submission" date="2016-02" db="EMBL/GenBank/DDBJ databases">
        <title>Halorhodospira halochloris DSM-1059 complete genome, version 2.</title>
        <authorList>
            <person name="Tsukatani Y."/>
        </authorList>
    </citation>
    <scope>NUCLEOTIDE SEQUENCE</scope>
    <source>
        <strain evidence="12">DSM 1059</strain>
    </source>
</reference>
<dbReference type="GO" id="GO:0005315">
    <property type="term" value="F:phosphate transmembrane transporter activity"/>
    <property type="evidence" value="ECO:0007669"/>
    <property type="project" value="InterPro"/>
</dbReference>
<dbReference type="GO" id="GO:0035435">
    <property type="term" value="P:phosphate ion transmembrane transport"/>
    <property type="evidence" value="ECO:0007669"/>
    <property type="project" value="InterPro"/>
</dbReference>
<evidence type="ECO:0000256" key="3">
    <source>
        <dbReference type="ARBA" id="ARBA00016864"/>
    </source>
</evidence>
<evidence type="ECO:0000256" key="8">
    <source>
        <dbReference type="ARBA" id="ARBA00023136"/>
    </source>
</evidence>
<dbReference type="Gene3D" id="1.10.3720.10">
    <property type="entry name" value="MetI-like"/>
    <property type="match status" value="1"/>
</dbReference>
<feature type="transmembrane region" description="Helical" evidence="9">
    <location>
        <begin position="355"/>
        <end position="377"/>
    </location>
</feature>
<comment type="similarity">
    <text evidence="2 9">Belongs to the binding-protein-dependent transport system permease family. CysTW subfamily.</text>
</comment>
<comment type="subcellular location">
    <subcellularLocation>
        <location evidence="9">Cell inner membrane</location>
        <topology evidence="9">Multi-pass membrane protein</topology>
    </subcellularLocation>
    <subcellularLocation>
        <location evidence="1">Cell membrane</location>
        <topology evidence="1">Multi-pass membrane protein</topology>
    </subcellularLocation>
</comment>
<evidence type="ECO:0000256" key="1">
    <source>
        <dbReference type="ARBA" id="ARBA00004651"/>
    </source>
</evidence>
<evidence type="ECO:0000256" key="9">
    <source>
        <dbReference type="RuleBase" id="RU363043"/>
    </source>
</evidence>
<keyword evidence="8 9" id="KW-0472">Membrane</keyword>
<accession>A0A0X8XC74</accession>
<feature type="transmembrane region" description="Helical" evidence="9">
    <location>
        <begin position="523"/>
        <end position="545"/>
    </location>
</feature>
<feature type="transmembrane region" description="Helical" evidence="9">
    <location>
        <begin position="442"/>
        <end position="464"/>
    </location>
</feature>
<feature type="transmembrane region" description="Helical" evidence="9">
    <location>
        <begin position="12"/>
        <end position="35"/>
    </location>
</feature>
<dbReference type="RefSeq" id="WP_096408967.1">
    <property type="nucleotide sequence ID" value="NZ_AP017372.2"/>
</dbReference>
<dbReference type="PANTHER" id="PTHR43470:SF6">
    <property type="entry name" value="PHOSPHATE TRANSPORT SYSTEM PERMEASE PROTEIN PSTA"/>
    <property type="match status" value="1"/>
</dbReference>
<dbReference type="GO" id="GO:0005886">
    <property type="term" value="C:plasma membrane"/>
    <property type="evidence" value="ECO:0007669"/>
    <property type="project" value="UniProtKB-SubCell"/>
</dbReference>
<dbReference type="SUPFAM" id="SSF161098">
    <property type="entry name" value="MetI-like"/>
    <property type="match status" value="1"/>
</dbReference>
<dbReference type="InterPro" id="IPR035906">
    <property type="entry name" value="MetI-like_sf"/>
</dbReference>
<keyword evidence="6 9" id="KW-0812">Transmembrane</keyword>
<evidence type="ECO:0000256" key="5">
    <source>
        <dbReference type="ARBA" id="ARBA00022475"/>
    </source>
</evidence>